<protein>
    <submittedName>
        <fullName evidence="2">Uncharacterized protein</fullName>
    </submittedName>
</protein>
<feature type="region of interest" description="Disordered" evidence="1">
    <location>
        <begin position="466"/>
        <end position="495"/>
    </location>
</feature>
<dbReference type="Proteomes" id="UP000324632">
    <property type="component" value="Chromosome 2"/>
</dbReference>
<dbReference type="EMBL" id="SOYY01000002">
    <property type="protein sequence ID" value="KAA0724252.1"/>
    <property type="molecule type" value="Genomic_DNA"/>
</dbReference>
<evidence type="ECO:0000313" key="3">
    <source>
        <dbReference type="Proteomes" id="UP000324632"/>
    </source>
</evidence>
<comment type="caution">
    <text evidence="2">The sequence shown here is derived from an EMBL/GenBank/DDBJ whole genome shotgun (WGS) entry which is preliminary data.</text>
</comment>
<keyword evidence="3" id="KW-1185">Reference proteome</keyword>
<name>A0A5A9PRL0_9TELE</name>
<gene>
    <name evidence="2" type="ORF">E1301_Tti003522</name>
</gene>
<accession>A0A5A9PRL0</accession>
<evidence type="ECO:0000256" key="1">
    <source>
        <dbReference type="SAM" id="MobiDB-lite"/>
    </source>
</evidence>
<feature type="compositionally biased region" description="Basic and acidic residues" evidence="1">
    <location>
        <begin position="651"/>
        <end position="666"/>
    </location>
</feature>
<proteinExistence type="predicted"/>
<feature type="region of interest" description="Disordered" evidence="1">
    <location>
        <begin position="87"/>
        <end position="108"/>
    </location>
</feature>
<organism evidence="2 3">
    <name type="scientific">Triplophysa tibetana</name>
    <dbReference type="NCBI Taxonomy" id="1572043"/>
    <lineage>
        <taxon>Eukaryota</taxon>
        <taxon>Metazoa</taxon>
        <taxon>Chordata</taxon>
        <taxon>Craniata</taxon>
        <taxon>Vertebrata</taxon>
        <taxon>Euteleostomi</taxon>
        <taxon>Actinopterygii</taxon>
        <taxon>Neopterygii</taxon>
        <taxon>Teleostei</taxon>
        <taxon>Ostariophysi</taxon>
        <taxon>Cypriniformes</taxon>
        <taxon>Nemacheilidae</taxon>
        <taxon>Triplophysa</taxon>
    </lineage>
</organism>
<feature type="compositionally biased region" description="Basic and acidic residues" evidence="1">
    <location>
        <begin position="466"/>
        <end position="485"/>
    </location>
</feature>
<dbReference type="AlphaFoldDB" id="A0A5A9PRL0"/>
<reference evidence="2 3" key="1">
    <citation type="journal article" date="2019" name="Mol. Ecol. Resour.">
        <title>Chromosome-level genome assembly of Triplophysa tibetana, a fish adapted to the harsh high-altitude environment of the Tibetan Plateau.</title>
        <authorList>
            <person name="Yang X."/>
            <person name="Liu H."/>
            <person name="Ma Z."/>
            <person name="Zou Y."/>
            <person name="Zou M."/>
            <person name="Mao Y."/>
            <person name="Li X."/>
            <person name="Wang H."/>
            <person name="Chen T."/>
            <person name="Wang W."/>
            <person name="Yang R."/>
        </authorList>
    </citation>
    <scope>NUCLEOTIDE SEQUENCE [LARGE SCALE GENOMIC DNA]</scope>
    <source>
        <strain evidence="2">TTIB1903HZAU</strain>
        <tissue evidence="2">Muscle</tissue>
    </source>
</reference>
<feature type="region of interest" description="Disordered" evidence="1">
    <location>
        <begin position="651"/>
        <end position="670"/>
    </location>
</feature>
<sequence>MFEREGRGGSRSERRHRAARETEERLLCRCSTPSTWQKSFQHKILEEQKACFISAVVYSRYSLLFRAAPDLCFYSCRLKMSSSHVPPQLSPSSLAQAGQQPQMHSASRTWSTCGSDGLISKLAIITANNDHIEGELVPHPSPNRTSRMENLESDHLPPILNEVDCEEILSGVAVPHPPRGRRAFCKKFLEEQKDNHSPYRDTINSWSKKLPHHLSLCDGVPPPASCKMKPAGYKILPPISKKMDRRKIISGVIHPRPKDCDTVLVPLPPPSGTSEMIPAPRKVLPPISNGKDDGNTGSQQSTALAIKYQNGVPVSHPPSERSLLCRNLVKEQKDNVSPQRDTFSTWYRRPVQIPDLESTHIHDPELHPTDGTSEIADVEVLQAPQRSSEWFAFCKHFKEEQKDRPSLRQDTFSSWCRQLPKVRRKDGVPDPSDVRFSRLTKLPEIPLVKDHEEEIGKLKGILLEDARRNQGSKKSPESQHCRDPDSPPEQENIESETFSRRLAKGCWDHRCLQRLISDVEAIQREELKDLPVSSWKPKDLLARSRKLRNLPVSSRRPSDLHVSSRRPSDLHVSSRRPSDLHVSSRRPSDLPVSSRRPSDLHVSSRRPSDLPVSSRRPSDLPVSAPKSRDLLVSSRKPRELLEISRMYRDLPESSRKSSESLQRSERSSVSTVSWNTTDNDKLLRKLHLLRTHLHFTLKSFIDQSQIAQEMDRLDVHVDLHAELEYERIEKTLEFYGKYKELCLNLVLPEWHEKFHMDPEDPFHFEDPQDLIDWIKCIGLSDLVDD</sequence>
<evidence type="ECO:0000313" key="2">
    <source>
        <dbReference type="EMBL" id="KAA0724252.1"/>
    </source>
</evidence>
<feature type="region of interest" description="Disordered" evidence="1">
    <location>
        <begin position="552"/>
        <end position="633"/>
    </location>
</feature>